<feature type="region of interest" description="Disordered" evidence="1">
    <location>
        <begin position="159"/>
        <end position="207"/>
    </location>
</feature>
<sequence length="348" mass="39571">MTAKGDTLKPCIKVVASPLRHKKKKCSIEANYPLISRNLKHPGGFRKLLLKCHQMEFEVSTLKRRFMASKDNQKKMKKYMQEQRDKTYDIISTVAQVLEQKENQIQELHTKKESELSKLSQELLFLQSNMLKEKSRLESIISELSTKVSSQDNEIKMLKKQLHQQRSHNNTTPTLNLRNDSPTSDLDTHSPSSEESSPKSTLYNKTTENSKISNLRASFLSNTINGGIENISSSLQIKPCISSGKPPIPSRVGVNRKINLRLKDKKVISVKDEGFFSSYEESSSYGGFNPKSTPHPATKRTMSFQHEPRVKSISNFGALEELNVTSTQLHGQQNEKTPTTIIRYLDYL</sequence>
<dbReference type="EMBL" id="HACA01021609">
    <property type="protein sequence ID" value="CDW38970.1"/>
    <property type="molecule type" value="Transcribed_RNA"/>
</dbReference>
<name>A0A0K2ULK6_LEPSM</name>
<accession>A0A0K2ULK6</accession>
<organism evidence="2">
    <name type="scientific">Lepeophtheirus salmonis</name>
    <name type="common">Salmon louse</name>
    <name type="synonym">Caligus salmonis</name>
    <dbReference type="NCBI Taxonomy" id="72036"/>
    <lineage>
        <taxon>Eukaryota</taxon>
        <taxon>Metazoa</taxon>
        <taxon>Ecdysozoa</taxon>
        <taxon>Arthropoda</taxon>
        <taxon>Crustacea</taxon>
        <taxon>Multicrustacea</taxon>
        <taxon>Hexanauplia</taxon>
        <taxon>Copepoda</taxon>
        <taxon>Siphonostomatoida</taxon>
        <taxon>Caligidae</taxon>
        <taxon>Lepeophtheirus</taxon>
    </lineage>
</organism>
<reference evidence="2" key="1">
    <citation type="submission" date="2014-05" db="EMBL/GenBank/DDBJ databases">
        <authorList>
            <person name="Chronopoulou M."/>
        </authorList>
    </citation>
    <scope>NUCLEOTIDE SEQUENCE</scope>
    <source>
        <tissue evidence="2">Whole organism</tissue>
    </source>
</reference>
<feature type="compositionally biased region" description="Low complexity" evidence="1">
    <location>
        <begin position="190"/>
        <end position="200"/>
    </location>
</feature>
<feature type="compositionally biased region" description="Polar residues" evidence="1">
    <location>
        <begin position="167"/>
        <end position="185"/>
    </location>
</feature>
<protein>
    <submittedName>
        <fullName evidence="2">Uncharacterized protein</fullName>
    </submittedName>
</protein>
<evidence type="ECO:0000256" key="1">
    <source>
        <dbReference type="SAM" id="MobiDB-lite"/>
    </source>
</evidence>
<evidence type="ECO:0000313" key="2">
    <source>
        <dbReference type="EMBL" id="CDW38970.1"/>
    </source>
</evidence>
<dbReference type="AlphaFoldDB" id="A0A0K2ULK6"/>
<proteinExistence type="predicted"/>